<proteinExistence type="predicted"/>
<gene>
    <name evidence="2" type="ORF">GGP61_003436</name>
</gene>
<dbReference type="RefSeq" id="WP_259088931.1">
    <property type="nucleotide sequence ID" value="NZ_JANUAE010000018.1"/>
</dbReference>
<reference evidence="2" key="1">
    <citation type="submission" date="2022-08" db="EMBL/GenBank/DDBJ databases">
        <title>Genomic Encyclopedia of Type Strains, Phase V (KMG-V): Genome sequencing to study the core and pangenomes of soil and plant-associated prokaryotes.</title>
        <authorList>
            <person name="Whitman W."/>
        </authorList>
    </citation>
    <scope>NUCLEOTIDE SEQUENCE</scope>
    <source>
        <strain evidence="2">SP3049</strain>
    </source>
</reference>
<evidence type="ECO:0000256" key="1">
    <source>
        <dbReference type="SAM" id="MobiDB-lite"/>
    </source>
</evidence>
<name>A0A9X2Q9A7_9BACT</name>
<sequence>MPDTSDEERQKPPGTTLSVEEWIEELNKHDSFDQYATKRKKERIEKRREERNAEKDESGDETREG</sequence>
<comment type="caution">
    <text evidence="2">The sequence shown here is derived from an EMBL/GenBank/DDBJ whole genome shotgun (WGS) entry which is preliminary data.</text>
</comment>
<protein>
    <submittedName>
        <fullName evidence="2">Uncharacterized protein</fullName>
    </submittedName>
</protein>
<dbReference type="AlphaFoldDB" id="A0A9X2Q9A7"/>
<organism evidence="2 3">
    <name type="scientific">Salinibacter ruber</name>
    <dbReference type="NCBI Taxonomy" id="146919"/>
    <lineage>
        <taxon>Bacteria</taxon>
        <taxon>Pseudomonadati</taxon>
        <taxon>Rhodothermota</taxon>
        <taxon>Rhodothermia</taxon>
        <taxon>Rhodothermales</taxon>
        <taxon>Salinibacteraceae</taxon>
        <taxon>Salinibacter</taxon>
    </lineage>
</organism>
<accession>A0A9X2Q9A7</accession>
<feature type="region of interest" description="Disordered" evidence="1">
    <location>
        <begin position="34"/>
        <end position="65"/>
    </location>
</feature>
<dbReference type="EMBL" id="JANUAE010000018">
    <property type="protein sequence ID" value="MCS3711801.1"/>
    <property type="molecule type" value="Genomic_DNA"/>
</dbReference>
<dbReference type="Proteomes" id="UP001155057">
    <property type="component" value="Unassembled WGS sequence"/>
</dbReference>
<evidence type="ECO:0000313" key="3">
    <source>
        <dbReference type="Proteomes" id="UP001155057"/>
    </source>
</evidence>
<feature type="compositionally biased region" description="Basic and acidic residues" evidence="1">
    <location>
        <begin position="42"/>
        <end position="65"/>
    </location>
</feature>
<evidence type="ECO:0000313" key="2">
    <source>
        <dbReference type="EMBL" id="MCS3711801.1"/>
    </source>
</evidence>